<gene>
    <name evidence="2" type="ORF">IAB37_09760</name>
</gene>
<reference evidence="2" key="1">
    <citation type="submission" date="2020-10" db="EMBL/GenBank/DDBJ databases">
        <authorList>
            <person name="Gilroy R."/>
        </authorList>
    </citation>
    <scope>NUCLEOTIDE SEQUENCE</scope>
    <source>
        <strain evidence="2">CHK189-12415</strain>
    </source>
</reference>
<feature type="transmembrane region" description="Helical" evidence="1">
    <location>
        <begin position="58"/>
        <end position="77"/>
    </location>
</feature>
<keyword evidence="1" id="KW-0472">Membrane</keyword>
<proteinExistence type="predicted"/>
<evidence type="ECO:0000256" key="1">
    <source>
        <dbReference type="SAM" id="Phobius"/>
    </source>
</evidence>
<dbReference type="Proteomes" id="UP000824241">
    <property type="component" value="Unassembled WGS sequence"/>
</dbReference>
<dbReference type="AlphaFoldDB" id="A0A9D1DZR7"/>
<protein>
    <submittedName>
        <fullName evidence="2">YcxB family protein</fullName>
    </submittedName>
</protein>
<comment type="caution">
    <text evidence="2">The sequence shown here is derived from an EMBL/GenBank/DDBJ whole genome shotgun (WGS) entry which is preliminary data.</text>
</comment>
<feature type="transmembrane region" description="Helical" evidence="1">
    <location>
        <begin position="33"/>
        <end position="52"/>
    </location>
</feature>
<evidence type="ECO:0000313" key="3">
    <source>
        <dbReference type="Proteomes" id="UP000824241"/>
    </source>
</evidence>
<organism evidence="2 3">
    <name type="scientific">Candidatus Faecivivens stercoravium</name>
    <dbReference type="NCBI Taxonomy" id="2840803"/>
    <lineage>
        <taxon>Bacteria</taxon>
        <taxon>Bacillati</taxon>
        <taxon>Bacillota</taxon>
        <taxon>Clostridia</taxon>
        <taxon>Eubacteriales</taxon>
        <taxon>Oscillospiraceae</taxon>
        <taxon>Oscillospiraceae incertae sedis</taxon>
        <taxon>Candidatus Faecivivens</taxon>
    </lineage>
</organism>
<reference evidence="2" key="2">
    <citation type="journal article" date="2021" name="PeerJ">
        <title>Extensive microbial diversity within the chicken gut microbiome revealed by metagenomics and culture.</title>
        <authorList>
            <person name="Gilroy R."/>
            <person name="Ravi A."/>
            <person name="Getino M."/>
            <person name="Pursley I."/>
            <person name="Horton D.L."/>
            <person name="Alikhan N.F."/>
            <person name="Baker D."/>
            <person name="Gharbi K."/>
            <person name="Hall N."/>
            <person name="Watson M."/>
            <person name="Adriaenssens E.M."/>
            <person name="Foster-Nyarko E."/>
            <person name="Jarju S."/>
            <person name="Secka A."/>
            <person name="Antonio M."/>
            <person name="Oren A."/>
            <person name="Chaudhuri R.R."/>
            <person name="La Ragione R."/>
            <person name="Hildebrand F."/>
            <person name="Pallen M.J."/>
        </authorList>
    </citation>
    <scope>NUCLEOTIDE SEQUENCE</scope>
    <source>
        <strain evidence="2">CHK189-12415</strain>
    </source>
</reference>
<keyword evidence="1" id="KW-1133">Transmembrane helix</keyword>
<keyword evidence="1" id="KW-0812">Transmembrane</keyword>
<accession>A0A9D1DZR7</accession>
<name>A0A9D1DZR7_9FIRM</name>
<dbReference type="EMBL" id="DVHA01000317">
    <property type="protein sequence ID" value="HIR61846.1"/>
    <property type="molecule type" value="Genomic_DNA"/>
</dbReference>
<sequence>MPYTFETAYDFKALTAMARALRKTVRRKKSRRVRIFGGIAVVVGLLLAVPWYEGYEFGLSTVVTILAVAVILFVMLFEDQLNGYLAGKRMIKGTEKNRGAFDEAGFTTENAVGQTRWNYASIRKAVRTGDYFVFLFDKNHAQVYDIRTLAGGSPEDFAALIGEKTGGAVETV</sequence>
<evidence type="ECO:0000313" key="2">
    <source>
        <dbReference type="EMBL" id="HIR61846.1"/>
    </source>
</evidence>